<dbReference type="GeneID" id="26305685"/>
<dbReference type="HOGENOM" id="CLU_1532340_0_0_1"/>
<accession>A0A081CJ57</accession>
<keyword evidence="2" id="KW-1185">Reference proteome</keyword>
<dbReference type="RefSeq" id="XP_014655118.1">
    <property type="nucleotide sequence ID" value="XM_014799632.1"/>
</dbReference>
<reference evidence="2" key="1">
    <citation type="journal article" date="2014" name="Genome Announc.">
        <title>Draft Genome Sequence of the Yeast Pseudozyma antarctica Type Strain JCM10317, a Producer of the Glycolipid Biosurfactants, Mannosylerythritol Lipids.</title>
        <authorList>
            <person name="Saika A."/>
            <person name="Koike H."/>
            <person name="Hori T."/>
            <person name="Fukuoka T."/>
            <person name="Sato S."/>
            <person name="Habe H."/>
            <person name="Kitamoto D."/>
            <person name="Morita T."/>
        </authorList>
    </citation>
    <scope>NUCLEOTIDE SEQUENCE [LARGE SCALE GENOMIC DNA]</scope>
    <source>
        <strain evidence="2">JCM 10317</strain>
    </source>
</reference>
<evidence type="ECO:0000313" key="2">
    <source>
        <dbReference type="Proteomes" id="UP000053758"/>
    </source>
</evidence>
<dbReference type="Proteomes" id="UP000053758">
    <property type="component" value="Unassembled WGS sequence"/>
</dbReference>
<name>A0A081CJ57_PSEA2</name>
<sequence>MQSAASSLPQHAPAKRKVAMTSVRLPGLAILDRLLCREAAAVRSGSGAHPKESLFAERKRGNVTDAVTANCSSISLPRLAYTHSSVIGTAILPTRLQLATRNHHDQLRYTSYLAPSPSRSSLDSCSIRDRPLATRPTLSSPCNILPDESSLRKLGRLLQRTSRRIVASIPTSGVR</sequence>
<proteinExistence type="predicted"/>
<gene>
    <name evidence="1" type="ORF">PAN0_014c4926</name>
</gene>
<protein>
    <submittedName>
        <fullName evidence="1">Uncharacterized protein</fullName>
    </submittedName>
</protein>
<evidence type="ECO:0000313" key="1">
    <source>
        <dbReference type="EMBL" id="GAK66703.1"/>
    </source>
</evidence>
<organism evidence="1 2">
    <name type="scientific">Pseudozyma antarctica</name>
    <name type="common">Yeast</name>
    <name type="synonym">Candida antarctica</name>
    <dbReference type="NCBI Taxonomy" id="84753"/>
    <lineage>
        <taxon>Eukaryota</taxon>
        <taxon>Fungi</taxon>
        <taxon>Dikarya</taxon>
        <taxon>Basidiomycota</taxon>
        <taxon>Ustilaginomycotina</taxon>
        <taxon>Ustilaginomycetes</taxon>
        <taxon>Ustilaginales</taxon>
        <taxon>Ustilaginaceae</taxon>
        <taxon>Moesziomyces</taxon>
    </lineage>
</organism>
<dbReference type="AlphaFoldDB" id="A0A081CJ57"/>
<dbReference type="EMBL" id="DF830081">
    <property type="protein sequence ID" value="GAK66703.1"/>
    <property type="molecule type" value="Genomic_DNA"/>
</dbReference>